<sequence length="292" mass="32169">MGNGVISGGQVLPRIRRDAGQQAEVVERPEAGSAEWLVAVFATAPEIEDSEWESHGPHRLVVCTDVDRLRPTRQAGSAIDAIRIQDADVWVFPAAQRDTARRCGPMTVFCEIALPQLLFGPGAESLIIGRHPFTLRVIERLGDLVGRGDPAGELLARTLTEMLRLHIIDRLMSSLRRDSSPAAAVLAESDRTRILRYIDRESFDGDVSLAALAAGVGMSVDHFARAFSATFHTTPRQYILDWRIAHAKTLLLTTTQSVSEISATVGFSSHGHFTTTFRNRVGITPTDYRRHH</sequence>
<reference evidence="5 6" key="1">
    <citation type="submission" date="2023-04" db="EMBL/GenBank/DDBJ databases">
        <title>Forest soil microbial communities from Buena Vista Peninsula, Colon Province, Panama.</title>
        <authorList>
            <person name="Bouskill N."/>
        </authorList>
    </citation>
    <scope>NUCLEOTIDE SEQUENCE [LARGE SCALE GENOMIC DNA]</scope>
    <source>
        <strain evidence="5 6">AC80</strain>
    </source>
</reference>
<accession>A0ABT6KVV6</accession>
<keyword evidence="6" id="KW-1185">Reference proteome</keyword>
<keyword evidence="2" id="KW-0238">DNA-binding</keyword>
<evidence type="ECO:0000259" key="4">
    <source>
        <dbReference type="PROSITE" id="PS01124"/>
    </source>
</evidence>
<feature type="domain" description="HTH araC/xylS-type" evidence="4">
    <location>
        <begin position="192"/>
        <end position="291"/>
    </location>
</feature>
<dbReference type="PANTHER" id="PTHR46796">
    <property type="entry name" value="HTH-TYPE TRANSCRIPTIONAL ACTIVATOR RHAS-RELATED"/>
    <property type="match status" value="1"/>
</dbReference>
<dbReference type="Pfam" id="PF12833">
    <property type="entry name" value="HTH_18"/>
    <property type="match status" value="1"/>
</dbReference>
<dbReference type="InterPro" id="IPR009057">
    <property type="entry name" value="Homeodomain-like_sf"/>
</dbReference>
<evidence type="ECO:0000256" key="1">
    <source>
        <dbReference type="ARBA" id="ARBA00023015"/>
    </source>
</evidence>
<evidence type="ECO:0000313" key="5">
    <source>
        <dbReference type="EMBL" id="MDH6194849.1"/>
    </source>
</evidence>
<name>A0ABT6KVV6_9MYCO</name>
<dbReference type="Gene3D" id="1.10.10.60">
    <property type="entry name" value="Homeodomain-like"/>
    <property type="match status" value="2"/>
</dbReference>
<evidence type="ECO:0000256" key="2">
    <source>
        <dbReference type="ARBA" id="ARBA00023125"/>
    </source>
</evidence>
<dbReference type="PRINTS" id="PR00032">
    <property type="entry name" value="HTHARAC"/>
</dbReference>
<dbReference type="SMART" id="SM00342">
    <property type="entry name" value="HTH_ARAC"/>
    <property type="match status" value="1"/>
</dbReference>
<proteinExistence type="predicted"/>
<keyword evidence="1" id="KW-0805">Transcription regulation</keyword>
<dbReference type="SUPFAM" id="SSF46689">
    <property type="entry name" value="Homeodomain-like"/>
    <property type="match status" value="2"/>
</dbReference>
<evidence type="ECO:0000313" key="6">
    <source>
        <dbReference type="Proteomes" id="UP001160130"/>
    </source>
</evidence>
<dbReference type="InterPro" id="IPR018060">
    <property type="entry name" value="HTH_AraC"/>
</dbReference>
<comment type="caution">
    <text evidence="5">The sequence shown here is derived from an EMBL/GenBank/DDBJ whole genome shotgun (WGS) entry which is preliminary data.</text>
</comment>
<dbReference type="InterPro" id="IPR018062">
    <property type="entry name" value="HTH_AraC-typ_CS"/>
</dbReference>
<gene>
    <name evidence="5" type="ORF">M2272_001478</name>
</gene>
<keyword evidence="3" id="KW-0804">Transcription</keyword>
<dbReference type="Proteomes" id="UP001160130">
    <property type="component" value="Unassembled WGS sequence"/>
</dbReference>
<dbReference type="PROSITE" id="PS00041">
    <property type="entry name" value="HTH_ARAC_FAMILY_1"/>
    <property type="match status" value="1"/>
</dbReference>
<dbReference type="EMBL" id="JARXVE010000002">
    <property type="protein sequence ID" value="MDH6194849.1"/>
    <property type="molecule type" value="Genomic_DNA"/>
</dbReference>
<evidence type="ECO:0000256" key="3">
    <source>
        <dbReference type="ARBA" id="ARBA00023163"/>
    </source>
</evidence>
<protein>
    <submittedName>
        <fullName evidence="5">AraC family transcriptional regulator</fullName>
    </submittedName>
</protein>
<dbReference type="InterPro" id="IPR020449">
    <property type="entry name" value="Tscrpt_reg_AraC-type_HTH"/>
</dbReference>
<dbReference type="InterPro" id="IPR050204">
    <property type="entry name" value="AraC_XylS_family_regulators"/>
</dbReference>
<dbReference type="PROSITE" id="PS01124">
    <property type="entry name" value="HTH_ARAC_FAMILY_2"/>
    <property type="match status" value="1"/>
</dbReference>
<organism evidence="5 6">
    <name type="scientific">Mycolicibacterium frederiksbergense</name>
    <dbReference type="NCBI Taxonomy" id="117567"/>
    <lineage>
        <taxon>Bacteria</taxon>
        <taxon>Bacillati</taxon>
        <taxon>Actinomycetota</taxon>
        <taxon>Actinomycetes</taxon>
        <taxon>Mycobacteriales</taxon>
        <taxon>Mycobacteriaceae</taxon>
        <taxon>Mycolicibacterium</taxon>
    </lineage>
</organism>